<name>A0A1C3TM30_XANCT</name>
<evidence type="ECO:0000313" key="1">
    <source>
        <dbReference type="EMBL" id="SCB04323.1"/>
    </source>
</evidence>
<proteinExistence type="predicted"/>
<reference evidence="2" key="1">
    <citation type="submission" date="2016-07" db="EMBL/GenBank/DDBJ databases">
        <authorList>
            <person name="Jaenicke Sebastian"/>
        </authorList>
    </citation>
    <scope>NUCLEOTIDE SEQUENCE [LARGE SCALE GENOMIC DNA]</scope>
</reference>
<dbReference type="AlphaFoldDB" id="A0A1C3TM30"/>
<dbReference type="Proteomes" id="UP000093071">
    <property type="component" value="Chromosome I"/>
</dbReference>
<sequence>MSEKKGITRLTDYTQPDAYDDLIIQVCDALQAIVVKLQLRAESALNAVRSGVLGIEPRRAYDYLLGVFHALVGQGQIDDESWWEIDAQLDRLDIAA</sequence>
<accession>A0A1C3TM30</accession>
<dbReference type="PATRIC" id="fig|1261556.5.peg.1636"/>
<dbReference type="EMBL" id="LT604072">
    <property type="protein sequence ID" value="SCB04323.1"/>
    <property type="molecule type" value="Genomic_DNA"/>
</dbReference>
<evidence type="ECO:0000313" key="2">
    <source>
        <dbReference type="Proteomes" id="UP000093071"/>
    </source>
</evidence>
<organism evidence="1 2">
    <name type="scientific">Xanthomonas translucens pv. translucens DSM 18974</name>
    <dbReference type="NCBI Taxonomy" id="1261556"/>
    <lineage>
        <taxon>Bacteria</taxon>
        <taxon>Pseudomonadati</taxon>
        <taxon>Pseudomonadota</taxon>
        <taxon>Gammaproteobacteria</taxon>
        <taxon>Lysobacterales</taxon>
        <taxon>Lysobacteraceae</taxon>
        <taxon>Xanthomonas</taxon>
        <taxon>Xanthomonas translucens group</taxon>
    </lineage>
</organism>
<dbReference type="RefSeq" id="WP_003478760.1">
    <property type="nucleotide sequence ID" value="NZ_LT604072.1"/>
</dbReference>
<protein>
    <submittedName>
        <fullName evidence="1">Uncharacterized protein</fullName>
    </submittedName>
</protein>
<gene>
    <name evidence="1" type="ORF">BN444_02704</name>
</gene>